<accession>A0A4U0XHR4</accession>
<feature type="region of interest" description="Disordered" evidence="1">
    <location>
        <begin position="307"/>
        <end position="351"/>
    </location>
</feature>
<proteinExistence type="predicted"/>
<dbReference type="STRING" id="331657.A0A4U0XHR4"/>
<evidence type="ECO:0000259" key="2">
    <source>
        <dbReference type="Pfam" id="PF08729"/>
    </source>
</evidence>
<sequence>MEVAFNEDPVPFDEDQPTHSSSSPVSTPPKSPPLAGNTSLASTTSLFDASDPDNNLRVFQQYHGSGNASAKPKTQSPSTTTPPPPPPLQRKPRSTKPKDASATTTATTTTGARKKQKTTDAPHDVQRQPTLADLVPGIAKPSTSASMPPRSTYTEPPPDFRLSAGPTTPRPISSGQHYDPIRSATVELIVVSKSSATCQVPSPPRFNKASASPTIASLIDPPTVVPNGTMPHIMMQAVRNQAQTPATSAHHPMQQHSFAVFPTSNSTSPPDVAIEAPNLKEENRMKIDHETAPQPFCLIKEDVTPVASRPASEAPTPKVVRPRETPPPPLPSGSGLLSADLTSATNGSSGRLGVDIDIQIKLDPRGGNTINMAQEITKKYGRDALNPRAAAHRERLLQVAAAAGRLEKSSTSASADDMSVDITSEPENDSNVEMGGMDDGEGVASSEKPKRRRKKKIEEYDKEDDFIDDTEMAWEEQRAVAKDGFFVYSGPLITDEPKAADRTDAPPKRGRGRGRGGAGAAAGATHASVGADSTTATTTGAAPTRRGRGGGPGSRGGQTGPRKPRVPKAEKEREKLERERVEVERAAAANAGGVVSGMGASASAGGGGMVVGGTNGVLGAPGAGVVAGLQMKTSLGAAV</sequence>
<evidence type="ECO:0000313" key="4">
    <source>
        <dbReference type="Proteomes" id="UP000308768"/>
    </source>
</evidence>
<evidence type="ECO:0000313" key="3">
    <source>
        <dbReference type="EMBL" id="TKA75821.1"/>
    </source>
</evidence>
<gene>
    <name evidence="3" type="ORF">B0A49_03543</name>
</gene>
<feature type="compositionally biased region" description="Low complexity" evidence="1">
    <location>
        <begin position="100"/>
        <end position="111"/>
    </location>
</feature>
<dbReference type="EMBL" id="NAJN01000270">
    <property type="protein sequence ID" value="TKA75821.1"/>
    <property type="molecule type" value="Genomic_DNA"/>
</dbReference>
<reference evidence="3 4" key="1">
    <citation type="submission" date="2017-03" db="EMBL/GenBank/DDBJ databases">
        <title>Genomes of endolithic fungi from Antarctica.</title>
        <authorList>
            <person name="Coleine C."/>
            <person name="Masonjones S."/>
            <person name="Stajich J.E."/>
        </authorList>
    </citation>
    <scope>NUCLEOTIDE SEQUENCE [LARGE SCALE GENOMIC DNA]</scope>
    <source>
        <strain evidence="3 4">CCFEE 5187</strain>
    </source>
</reference>
<feature type="region of interest" description="Disordered" evidence="1">
    <location>
        <begin position="495"/>
        <end position="582"/>
    </location>
</feature>
<keyword evidence="4" id="KW-1185">Reference proteome</keyword>
<organism evidence="3 4">
    <name type="scientific">Cryomyces minteri</name>
    <dbReference type="NCBI Taxonomy" id="331657"/>
    <lineage>
        <taxon>Eukaryota</taxon>
        <taxon>Fungi</taxon>
        <taxon>Dikarya</taxon>
        <taxon>Ascomycota</taxon>
        <taxon>Pezizomycotina</taxon>
        <taxon>Dothideomycetes</taxon>
        <taxon>Dothideomycetes incertae sedis</taxon>
        <taxon>Cryomyces</taxon>
    </lineage>
</organism>
<dbReference type="AlphaFoldDB" id="A0A4U0XHR4"/>
<feature type="domain" description="Hpc2-related" evidence="2">
    <location>
        <begin position="453"/>
        <end position="492"/>
    </location>
</feature>
<feature type="compositionally biased region" description="Polar residues" evidence="1">
    <location>
        <begin position="36"/>
        <end position="47"/>
    </location>
</feature>
<dbReference type="InterPro" id="IPR014840">
    <property type="entry name" value="HRD"/>
</dbReference>
<feature type="compositionally biased region" description="Pro residues" evidence="1">
    <location>
        <begin position="80"/>
        <end position="89"/>
    </location>
</feature>
<feature type="compositionally biased region" description="Polar residues" evidence="1">
    <location>
        <begin position="340"/>
        <end position="349"/>
    </location>
</feature>
<feature type="compositionally biased region" description="Acidic residues" evidence="1">
    <location>
        <begin position="424"/>
        <end position="441"/>
    </location>
</feature>
<protein>
    <recommendedName>
        <fullName evidence="2">Hpc2-related domain-containing protein</fullName>
    </recommendedName>
</protein>
<name>A0A4U0XHR4_9PEZI</name>
<feature type="compositionally biased region" description="Basic and acidic residues" evidence="1">
    <location>
        <begin position="495"/>
        <end position="507"/>
    </location>
</feature>
<dbReference type="OrthoDB" id="5576775at2759"/>
<feature type="compositionally biased region" description="Low complexity" evidence="1">
    <location>
        <begin position="521"/>
        <end position="544"/>
    </location>
</feature>
<feature type="region of interest" description="Disordered" evidence="1">
    <location>
        <begin position="1"/>
        <end position="178"/>
    </location>
</feature>
<feature type="compositionally biased region" description="Basic and acidic residues" evidence="1">
    <location>
        <begin position="117"/>
        <end position="126"/>
    </location>
</feature>
<feature type="compositionally biased region" description="Polar residues" evidence="1">
    <location>
        <begin position="141"/>
        <end position="154"/>
    </location>
</feature>
<dbReference type="Pfam" id="PF08729">
    <property type="entry name" value="HUN"/>
    <property type="match status" value="1"/>
</dbReference>
<evidence type="ECO:0000256" key="1">
    <source>
        <dbReference type="SAM" id="MobiDB-lite"/>
    </source>
</evidence>
<dbReference type="Proteomes" id="UP000308768">
    <property type="component" value="Unassembled WGS sequence"/>
</dbReference>
<feature type="region of interest" description="Disordered" evidence="1">
    <location>
        <begin position="403"/>
        <end position="468"/>
    </location>
</feature>
<comment type="caution">
    <text evidence="3">The sequence shown here is derived from an EMBL/GenBank/DDBJ whole genome shotgun (WGS) entry which is preliminary data.</text>
</comment>
<feature type="compositionally biased region" description="Gly residues" evidence="1">
    <location>
        <begin position="549"/>
        <end position="559"/>
    </location>
</feature>
<feature type="compositionally biased region" description="Basic and acidic residues" evidence="1">
    <location>
        <begin position="567"/>
        <end position="582"/>
    </location>
</feature>